<dbReference type="Proteomes" id="UP001212263">
    <property type="component" value="Unassembled WGS sequence"/>
</dbReference>
<dbReference type="SUPFAM" id="SSF52540">
    <property type="entry name" value="P-loop containing nucleoside triphosphate hydrolases"/>
    <property type="match status" value="1"/>
</dbReference>
<evidence type="ECO:0000256" key="1">
    <source>
        <dbReference type="ARBA" id="ARBA00022692"/>
    </source>
</evidence>
<accession>A0A412WRU4</accession>
<comment type="caution">
    <text evidence="7">The sequence shown here is derived from an EMBL/GenBank/DDBJ whole genome shotgun (WGS) entry which is preliminary data.</text>
</comment>
<sequence>MGIRSRNYTVSDAPLRICELFEPMSVPAAVTQFFFMMAYGVIEVYVAIYAASCHLPGGGIYFIFIALATVGTRILLGRAVDRYGEARLVYTGNAAIVAGILLLIFAHNVPCYLLSAVLLGYSFGAIQPSLQTMAMHAVAPERRGAASSTFFVAFDFGIALGGFLAGVLVKWLGYDAMFLCMIVPCLLSWGYYYVFGRCHASSFNPENRRRMQGLGEKEDTTLSSGKSLPFVVTISREYGSGGHHIGELLAQRLGVKFYDRELITLTAQQSGLGECTVQENEQTVNGRLLYDDPVQTAVFRAQSRVILDIAGRESCVIVGRLANFILKGRPRCLHVFVYADEAARLKRIISEYGIENNRAEALLKRTDQERREHCLHYAGCDWGDRYYYHLMLDSSMATDEQVAEAIYSVIHCLAAE</sequence>
<feature type="transmembrane region" description="Helical" evidence="4">
    <location>
        <begin position="176"/>
        <end position="195"/>
    </location>
</feature>
<evidence type="ECO:0000256" key="3">
    <source>
        <dbReference type="ARBA" id="ARBA00023136"/>
    </source>
</evidence>
<feature type="transmembrane region" description="Helical" evidence="4">
    <location>
        <begin position="150"/>
        <end position="170"/>
    </location>
</feature>
<evidence type="ECO:0000256" key="4">
    <source>
        <dbReference type="SAM" id="Phobius"/>
    </source>
</evidence>
<dbReference type="SUPFAM" id="SSF103473">
    <property type="entry name" value="MFS general substrate transporter"/>
    <property type="match status" value="1"/>
</dbReference>
<evidence type="ECO:0000256" key="2">
    <source>
        <dbReference type="ARBA" id="ARBA00022989"/>
    </source>
</evidence>
<keyword evidence="3 4" id="KW-0472">Membrane</keyword>
<dbReference type="EMBL" id="JAQMRD010000010">
    <property type="protein sequence ID" value="MDB9223236.1"/>
    <property type="molecule type" value="Genomic_DNA"/>
</dbReference>
<dbReference type="GO" id="GO:0022857">
    <property type="term" value="F:transmembrane transporter activity"/>
    <property type="evidence" value="ECO:0007669"/>
    <property type="project" value="InterPro"/>
</dbReference>
<reference evidence="6" key="3">
    <citation type="submission" date="2023-01" db="EMBL/GenBank/DDBJ databases">
        <title>Human gut microbiome strain richness.</title>
        <authorList>
            <person name="Chen-Liaw A."/>
        </authorList>
    </citation>
    <scope>NUCLEOTIDE SEQUENCE</scope>
    <source>
        <strain evidence="6">RTP21484st1_B7_RTP21484_190118</strain>
    </source>
</reference>
<dbReference type="Gene3D" id="3.40.50.300">
    <property type="entry name" value="P-loop containing nucleotide triphosphate hydrolases"/>
    <property type="match status" value="1"/>
</dbReference>
<keyword evidence="5" id="KW-0418">Kinase</keyword>
<organism evidence="7 8">
    <name type="scientific">Odoribacter splanchnicus</name>
    <dbReference type="NCBI Taxonomy" id="28118"/>
    <lineage>
        <taxon>Bacteria</taxon>
        <taxon>Pseudomonadati</taxon>
        <taxon>Bacteroidota</taxon>
        <taxon>Bacteroidia</taxon>
        <taxon>Bacteroidales</taxon>
        <taxon>Odoribacteraceae</taxon>
        <taxon>Odoribacter</taxon>
    </lineage>
</organism>
<evidence type="ECO:0000313" key="5">
    <source>
        <dbReference type="EMBL" id="MCG4958851.1"/>
    </source>
</evidence>
<dbReference type="InterPro" id="IPR011701">
    <property type="entry name" value="MFS"/>
</dbReference>
<keyword evidence="1 4" id="KW-0812">Transmembrane</keyword>
<dbReference type="Proteomes" id="UP000283426">
    <property type="component" value="Unassembled WGS sequence"/>
</dbReference>
<dbReference type="GeneID" id="61273746"/>
<name>A0A412WRU4_9BACT</name>
<dbReference type="PANTHER" id="PTHR23531">
    <property type="entry name" value="QUINOLENE RESISTANCE PROTEIN NORA"/>
    <property type="match status" value="1"/>
</dbReference>
<dbReference type="Gene3D" id="1.20.1250.20">
    <property type="entry name" value="MFS general substrate transporter like domains"/>
    <property type="match status" value="1"/>
</dbReference>
<dbReference type="PANTHER" id="PTHR23531:SF2">
    <property type="entry name" value="PERMEASE"/>
    <property type="match status" value="1"/>
</dbReference>
<dbReference type="Proteomes" id="UP001199750">
    <property type="component" value="Unassembled WGS sequence"/>
</dbReference>
<dbReference type="GO" id="GO:0016301">
    <property type="term" value="F:kinase activity"/>
    <property type="evidence" value="ECO:0007669"/>
    <property type="project" value="UniProtKB-KW"/>
</dbReference>
<proteinExistence type="predicted"/>
<evidence type="ECO:0000313" key="8">
    <source>
        <dbReference type="Proteomes" id="UP000283426"/>
    </source>
</evidence>
<dbReference type="InterPro" id="IPR036259">
    <property type="entry name" value="MFS_trans_sf"/>
</dbReference>
<keyword evidence="5" id="KW-0808">Transferase</keyword>
<dbReference type="InterPro" id="IPR052714">
    <property type="entry name" value="MFS_Exporter"/>
</dbReference>
<evidence type="ECO:0000313" key="7">
    <source>
        <dbReference type="EMBL" id="RGV29891.1"/>
    </source>
</evidence>
<dbReference type="EMBL" id="JAKNDN010000005">
    <property type="protein sequence ID" value="MCG4958851.1"/>
    <property type="molecule type" value="Genomic_DNA"/>
</dbReference>
<protein>
    <submittedName>
        <fullName evidence="5">Cytidylate kinase family protein</fullName>
    </submittedName>
    <submittedName>
        <fullName evidence="7">MFS transporter</fullName>
    </submittedName>
</protein>
<dbReference type="InterPro" id="IPR027417">
    <property type="entry name" value="P-loop_NTPase"/>
</dbReference>
<dbReference type="Pfam" id="PF13189">
    <property type="entry name" value="Cytidylate_kin2"/>
    <property type="match status" value="1"/>
</dbReference>
<feature type="transmembrane region" description="Helical" evidence="4">
    <location>
        <begin position="58"/>
        <end position="76"/>
    </location>
</feature>
<dbReference type="Pfam" id="PF07690">
    <property type="entry name" value="MFS_1"/>
    <property type="match status" value="1"/>
</dbReference>
<feature type="transmembrane region" description="Helical" evidence="4">
    <location>
        <begin position="88"/>
        <end position="106"/>
    </location>
</feature>
<keyword evidence="2 4" id="KW-1133">Transmembrane helix</keyword>
<gene>
    <name evidence="7" type="ORF">DWW24_03195</name>
    <name evidence="5" type="ORF">L0P03_03145</name>
    <name evidence="6" type="ORF">PN645_09490</name>
</gene>
<evidence type="ECO:0000313" key="6">
    <source>
        <dbReference type="EMBL" id="MDB9223236.1"/>
    </source>
</evidence>
<feature type="transmembrane region" description="Helical" evidence="4">
    <location>
        <begin position="112"/>
        <end position="130"/>
    </location>
</feature>
<feature type="transmembrane region" description="Helical" evidence="4">
    <location>
        <begin position="33"/>
        <end position="52"/>
    </location>
</feature>
<dbReference type="RefSeq" id="WP_013610833.1">
    <property type="nucleotide sequence ID" value="NZ_JABWDG010000066.1"/>
</dbReference>
<dbReference type="AlphaFoldDB" id="A0A412WRU4"/>
<dbReference type="EMBL" id="QRYW01000005">
    <property type="protein sequence ID" value="RGV29891.1"/>
    <property type="molecule type" value="Genomic_DNA"/>
</dbReference>
<reference evidence="5" key="2">
    <citation type="submission" date="2022-01" db="EMBL/GenBank/DDBJ databases">
        <title>Collection of gut derived symbiotic bacterial strains cultured from healthy donors.</title>
        <authorList>
            <person name="Lin H."/>
            <person name="Kohout C."/>
            <person name="Waligurski E."/>
            <person name="Pamer E.G."/>
        </authorList>
    </citation>
    <scope>NUCLEOTIDE SEQUENCE</scope>
    <source>
        <strain evidence="5">DFI.1.149</strain>
    </source>
</reference>
<reference evidence="7 8" key="1">
    <citation type="submission" date="2018-08" db="EMBL/GenBank/DDBJ databases">
        <title>A genome reference for cultivated species of the human gut microbiota.</title>
        <authorList>
            <person name="Zou Y."/>
            <person name="Xue W."/>
            <person name="Luo G."/>
        </authorList>
    </citation>
    <scope>NUCLEOTIDE SEQUENCE [LARGE SCALE GENOMIC DNA]</scope>
    <source>
        <strain evidence="7 8">AF14-6AC</strain>
    </source>
</reference>